<dbReference type="Pfam" id="PF01135">
    <property type="entry name" value="PCMT"/>
    <property type="match status" value="1"/>
</dbReference>
<dbReference type="NCBIfam" id="NF001453">
    <property type="entry name" value="PRK00312.1"/>
    <property type="match status" value="1"/>
</dbReference>
<dbReference type="EC" id="2.1.1.77" evidence="7"/>
<proteinExistence type="inferred from homology"/>
<evidence type="ECO:0000256" key="5">
    <source>
        <dbReference type="ARBA" id="ARBA00022679"/>
    </source>
</evidence>
<dbReference type="GO" id="GO:0004719">
    <property type="term" value="F:protein-L-isoaspartate (D-aspartate) O-methyltransferase activity"/>
    <property type="evidence" value="ECO:0007669"/>
    <property type="project" value="UniProtKB-UniRule"/>
</dbReference>
<dbReference type="GO" id="GO:0032259">
    <property type="term" value="P:methylation"/>
    <property type="evidence" value="ECO:0007669"/>
    <property type="project" value="UniProtKB-KW"/>
</dbReference>
<dbReference type="AlphaFoldDB" id="A0A1M6UE90"/>
<comment type="similarity">
    <text evidence="2 7">Belongs to the methyltransferase superfamily. L-isoaspartyl/D-aspartyl protein methyltransferase family.</text>
</comment>
<dbReference type="SUPFAM" id="SSF53335">
    <property type="entry name" value="S-adenosyl-L-methionine-dependent methyltransferases"/>
    <property type="match status" value="1"/>
</dbReference>
<dbReference type="Proteomes" id="UP000184497">
    <property type="component" value="Unassembled WGS sequence"/>
</dbReference>
<keyword evidence="3 7" id="KW-0963">Cytoplasm</keyword>
<dbReference type="Gene3D" id="3.40.50.150">
    <property type="entry name" value="Vaccinia Virus protein VP39"/>
    <property type="match status" value="1"/>
</dbReference>
<comment type="subcellular location">
    <subcellularLocation>
        <location evidence="1 7">Cytoplasm</location>
    </subcellularLocation>
</comment>
<dbReference type="GO" id="GO:0030091">
    <property type="term" value="P:protein repair"/>
    <property type="evidence" value="ECO:0007669"/>
    <property type="project" value="UniProtKB-UniRule"/>
</dbReference>
<sequence length="235" mass="25582">MKNDLRDNKKAFMGLLVKRGIQDKLVLDAMEAVPREVFVGLDLAEFAYDDSPLPIDEGQTISQPYIVALMTEAMQLKPGDKVLEIGSGSGYAAAILSRIVKQVYTVERHRGLANLARERLSKLGYDNVSVLCGDGTLGWAEHAPFDAIVVTAGGPVVPRSLTRQLVIGGRLVIPVGPSVHEQKLLRITRTSEEEMETAELGGVRFVPLIGEEGWRDVEKNPEAGSGMPETFPFGL</sequence>
<keyword evidence="4 7" id="KW-0489">Methyltransferase</keyword>
<name>A0A1M6UE90_9GAMM</name>
<evidence type="ECO:0000256" key="4">
    <source>
        <dbReference type="ARBA" id="ARBA00022603"/>
    </source>
</evidence>
<accession>A0A1M6UE90</accession>
<keyword evidence="6 7" id="KW-0949">S-adenosyl-L-methionine</keyword>
<evidence type="ECO:0000256" key="2">
    <source>
        <dbReference type="ARBA" id="ARBA00005369"/>
    </source>
</evidence>
<dbReference type="PROSITE" id="PS01279">
    <property type="entry name" value="PCMT"/>
    <property type="match status" value="1"/>
</dbReference>
<evidence type="ECO:0000313" key="8">
    <source>
        <dbReference type="EMBL" id="SHK67524.1"/>
    </source>
</evidence>
<dbReference type="CDD" id="cd02440">
    <property type="entry name" value="AdoMet_MTases"/>
    <property type="match status" value="1"/>
</dbReference>
<dbReference type="RefSeq" id="WP_072798550.1">
    <property type="nucleotide sequence ID" value="NZ_FRAQ01000002.1"/>
</dbReference>
<evidence type="ECO:0000313" key="9">
    <source>
        <dbReference type="Proteomes" id="UP000184497"/>
    </source>
</evidence>
<dbReference type="InterPro" id="IPR000682">
    <property type="entry name" value="PCMT"/>
</dbReference>
<comment type="catalytic activity">
    <reaction evidence="7">
        <text>[protein]-L-isoaspartate + S-adenosyl-L-methionine = [protein]-L-isoaspartate alpha-methyl ester + S-adenosyl-L-homocysteine</text>
        <dbReference type="Rhea" id="RHEA:12705"/>
        <dbReference type="Rhea" id="RHEA-COMP:12143"/>
        <dbReference type="Rhea" id="RHEA-COMP:12144"/>
        <dbReference type="ChEBI" id="CHEBI:57856"/>
        <dbReference type="ChEBI" id="CHEBI:59789"/>
        <dbReference type="ChEBI" id="CHEBI:90596"/>
        <dbReference type="ChEBI" id="CHEBI:90598"/>
        <dbReference type="EC" id="2.1.1.77"/>
    </reaction>
</comment>
<dbReference type="STRING" id="564117.SAMN05216369_2776"/>
<organism evidence="8 9">
    <name type="scientific">Marinobacter antarcticus</name>
    <dbReference type="NCBI Taxonomy" id="564117"/>
    <lineage>
        <taxon>Bacteria</taxon>
        <taxon>Pseudomonadati</taxon>
        <taxon>Pseudomonadota</taxon>
        <taxon>Gammaproteobacteria</taxon>
        <taxon>Pseudomonadales</taxon>
        <taxon>Marinobacteraceae</taxon>
        <taxon>Marinobacter</taxon>
    </lineage>
</organism>
<dbReference type="EMBL" id="FRAQ01000002">
    <property type="protein sequence ID" value="SHK67524.1"/>
    <property type="molecule type" value="Genomic_DNA"/>
</dbReference>
<protein>
    <recommendedName>
        <fullName evidence="7">Protein-L-isoaspartate O-methyltransferase</fullName>
        <ecNumber evidence="7">2.1.1.77</ecNumber>
    </recommendedName>
    <alternativeName>
        <fullName evidence="7">L-isoaspartyl protein carboxyl methyltransferase</fullName>
    </alternativeName>
    <alternativeName>
        <fullName evidence="7">Protein L-isoaspartyl methyltransferase</fullName>
    </alternativeName>
    <alternativeName>
        <fullName evidence="7">Protein-beta-aspartate methyltransferase</fullName>
        <shortName evidence="7">PIMT</shortName>
    </alternativeName>
</protein>
<evidence type="ECO:0000256" key="6">
    <source>
        <dbReference type="ARBA" id="ARBA00022691"/>
    </source>
</evidence>
<comment type="function">
    <text evidence="7">Catalyzes the methyl esterification of L-isoaspartyl residues in peptides and proteins that result from spontaneous decomposition of normal L-aspartyl and L-asparaginyl residues. It plays a role in the repair and/or degradation of damaged proteins.</text>
</comment>
<dbReference type="FunFam" id="3.40.50.150:FF:000010">
    <property type="entry name" value="Protein-L-isoaspartate O-methyltransferase"/>
    <property type="match status" value="1"/>
</dbReference>
<dbReference type="PANTHER" id="PTHR11579">
    <property type="entry name" value="PROTEIN-L-ISOASPARTATE O-METHYLTRANSFERASE"/>
    <property type="match status" value="1"/>
</dbReference>
<dbReference type="NCBIfam" id="TIGR00080">
    <property type="entry name" value="pimt"/>
    <property type="match status" value="1"/>
</dbReference>
<dbReference type="InterPro" id="IPR029063">
    <property type="entry name" value="SAM-dependent_MTases_sf"/>
</dbReference>
<dbReference type="GO" id="GO:0005737">
    <property type="term" value="C:cytoplasm"/>
    <property type="evidence" value="ECO:0007669"/>
    <property type="project" value="UniProtKB-SubCell"/>
</dbReference>
<evidence type="ECO:0000256" key="3">
    <source>
        <dbReference type="ARBA" id="ARBA00022490"/>
    </source>
</evidence>
<keyword evidence="5 7" id="KW-0808">Transferase</keyword>
<evidence type="ECO:0000256" key="1">
    <source>
        <dbReference type="ARBA" id="ARBA00004496"/>
    </source>
</evidence>
<feature type="active site" evidence="7">
    <location>
        <position position="62"/>
    </location>
</feature>
<gene>
    <name evidence="7" type="primary">pcm</name>
    <name evidence="8" type="ORF">SAMN05216369_2776</name>
</gene>
<keyword evidence="9" id="KW-1185">Reference proteome</keyword>
<dbReference type="HAMAP" id="MF_00090">
    <property type="entry name" value="PIMT"/>
    <property type="match status" value="1"/>
</dbReference>
<dbReference type="PANTHER" id="PTHR11579:SF0">
    <property type="entry name" value="PROTEIN-L-ISOASPARTATE(D-ASPARTATE) O-METHYLTRANSFERASE"/>
    <property type="match status" value="1"/>
</dbReference>
<reference evidence="9" key="1">
    <citation type="submission" date="2016-11" db="EMBL/GenBank/DDBJ databases">
        <authorList>
            <person name="Varghese N."/>
            <person name="Submissions S."/>
        </authorList>
    </citation>
    <scope>NUCLEOTIDE SEQUENCE [LARGE SCALE GENOMIC DNA]</scope>
    <source>
        <strain evidence="9">CGMCC 1.10835</strain>
    </source>
</reference>
<evidence type="ECO:0000256" key="7">
    <source>
        <dbReference type="HAMAP-Rule" id="MF_00090"/>
    </source>
</evidence>